<reference evidence="2 3" key="1">
    <citation type="journal article" date="2014" name="Int. J. Syst. Evol. Microbiol.">
        <title>Complete genome sequence of Corynebacterium casei LMG S-19264T (=DSM 44701T), isolated from a smear-ripened cheese.</title>
        <authorList>
            <consortium name="US DOE Joint Genome Institute (JGI-PGF)"/>
            <person name="Walter F."/>
            <person name="Albersmeier A."/>
            <person name="Kalinowski J."/>
            <person name="Ruckert C."/>
        </authorList>
    </citation>
    <scope>NUCLEOTIDE SEQUENCE [LARGE SCALE GENOMIC DNA]</scope>
    <source>
        <strain evidence="2 3">CCM 8669</strain>
    </source>
</reference>
<dbReference type="RefSeq" id="WP_188360374.1">
    <property type="nucleotide sequence ID" value="NZ_BMDC01000005.1"/>
</dbReference>
<accession>A0A917MVL4</accession>
<gene>
    <name evidence="2" type="ORF">GCM10007359_21390</name>
</gene>
<evidence type="ECO:0000313" key="3">
    <source>
        <dbReference type="Proteomes" id="UP000600171"/>
    </source>
</evidence>
<evidence type="ECO:0000313" key="2">
    <source>
        <dbReference type="EMBL" id="GGH66847.1"/>
    </source>
</evidence>
<dbReference type="Gene3D" id="3.60.21.10">
    <property type="match status" value="1"/>
</dbReference>
<dbReference type="EMBL" id="BMDC01000005">
    <property type="protein sequence ID" value="GGH66847.1"/>
    <property type="molecule type" value="Genomic_DNA"/>
</dbReference>
<dbReference type="PANTHER" id="PTHR43143">
    <property type="entry name" value="METALLOPHOSPHOESTERASE, CALCINEURIN SUPERFAMILY"/>
    <property type="match status" value="1"/>
</dbReference>
<name>A0A917MVL4_9MICC</name>
<dbReference type="PANTHER" id="PTHR43143:SF5">
    <property type="entry name" value="SECRETED PROTEIN"/>
    <property type="match status" value="1"/>
</dbReference>
<dbReference type="InterPro" id="IPR051918">
    <property type="entry name" value="STPP_CPPED1"/>
</dbReference>
<protein>
    <recommendedName>
        <fullName evidence="1">Calcineurin-like phosphoesterase domain-containing protein</fullName>
    </recommendedName>
</protein>
<dbReference type="Proteomes" id="UP000600171">
    <property type="component" value="Unassembled WGS sequence"/>
</dbReference>
<proteinExistence type="predicted"/>
<dbReference type="SUPFAM" id="SSF56300">
    <property type="entry name" value="Metallo-dependent phosphatases"/>
    <property type="match status" value="1"/>
</dbReference>
<dbReference type="PROSITE" id="PS51318">
    <property type="entry name" value="TAT"/>
    <property type="match status" value="1"/>
</dbReference>
<evidence type="ECO:0000259" key="1">
    <source>
        <dbReference type="Pfam" id="PF00149"/>
    </source>
</evidence>
<organism evidence="2 3">
    <name type="scientific">Rothia aerolata</name>
    <dbReference type="NCBI Taxonomy" id="1812262"/>
    <lineage>
        <taxon>Bacteria</taxon>
        <taxon>Bacillati</taxon>
        <taxon>Actinomycetota</taxon>
        <taxon>Actinomycetes</taxon>
        <taxon>Micrococcales</taxon>
        <taxon>Micrococcaceae</taxon>
        <taxon>Rothia</taxon>
    </lineage>
</organism>
<dbReference type="InterPro" id="IPR029052">
    <property type="entry name" value="Metallo-depent_PP-like"/>
</dbReference>
<dbReference type="Pfam" id="PF00149">
    <property type="entry name" value="Metallophos"/>
    <property type="match status" value="1"/>
</dbReference>
<dbReference type="InterPro" id="IPR006311">
    <property type="entry name" value="TAT_signal"/>
</dbReference>
<comment type="caution">
    <text evidence="2">The sequence shown here is derived from an EMBL/GenBank/DDBJ whole genome shotgun (WGS) entry which is preliminary data.</text>
</comment>
<feature type="domain" description="Calcineurin-like phosphoesterase" evidence="1">
    <location>
        <begin position="219"/>
        <end position="388"/>
    </location>
</feature>
<keyword evidence="3" id="KW-1185">Reference proteome</keyword>
<dbReference type="GO" id="GO:0016787">
    <property type="term" value="F:hydrolase activity"/>
    <property type="evidence" value="ECO:0007669"/>
    <property type="project" value="InterPro"/>
</dbReference>
<dbReference type="AlphaFoldDB" id="A0A917MVL4"/>
<dbReference type="InterPro" id="IPR004843">
    <property type="entry name" value="Calcineurin-like_PHP"/>
</dbReference>
<sequence length="483" mass="54641">MHTPTTAPTSASKKISRRAVLTTTAAGTLAVATTSLAPARAAEPRSIKQTAGLVSDSRAVERESLPVALREETESWIRFPFHQFEVEVAPQATEVQFEWQGSTNPGARLRLMVFSPSLNGYEEITHTFADAQGNASFNLLLTATNRVENGKILVTVQHSAGWAGNNLSQRFTPVTPENPADTDRATYDFTLVWETDTQFYSEEFPQRQRDIHDYLLRNRTSMNIQYLFHTGDIVDEYYEPHQFANADTAYSVLDQENYPYGVLAGNHDVLDAQKAMDYSEYSRYFGLHRFQTKPWFGGDHKNNRGHFDLVSAGGHDFLMLFMGWGAEDEEIAWMNRVLADYPERTAIVALHQYIDPAGRLAETPQRIKDEVIAVNNNVRMVLSGHHHGAMVTRDYFGDRTVVNVLFDPQDLPEGGQSFLRLMHFDNYGGVVTSRTYSPYLKKYNSSAPELPRQYQDFTIPYSDLGLKARKKTLLTKEFQARAV</sequence>